<dbReference type="Gene3D" id="3.40.50.2300">
    <property type="match status" value="2"/>
</dbReference>
<dbReference type="Gene3D" id="1.10.260.40">
    <property type="entry name" value="lambda repressor-like DNA-binding domains"/>
    <property type="match status" value="1"/>
</dbReference>
<feature type="domain" description="HTH cro/C1-type" evidence="5">
    <location>
        <begin position="3"/>
        <end position="49"/>
    </location>
</feature>
<dbReference type="Pfam" id="PF13377">
    <property type="entry name" value="Peripla_BP_3"/>
    <property type="match status" value="1"/>
</dbReference>
<keyword evidence="7" id="KW-1185">Reference proteome</keyword>
<dbReference type="SUPFAM" id="SSF47413">
    <property type="entry name" value="lambda repressor-like DNA-binding domains"/>
    <property type="match status" value="1"/>
</dbReference>
<dbReference type="PANTHER" id="PTHR30146">
    <property type="entry name" value="LACI-RELATED TRANSCRIPTIONAL REPRESSOR"/>
    <property type="match status" value="1"/>
</dbReference>
<name>A0ABY5I4W3_9FIRM</name>
<evidence type="ECO:0000256" key="2">
    <source>
        <dbReference type="ARBA" id="ARBA00023125"/>
    </source>
</evidence>
<keyword evidence="2" id="KW-0238">DNA-binding</keyword>
<evidence type="ECO:0000259" key="4">
    <source>
        <dbReference type="PROSITE" id="PS50932"/>
    </source>
</evidence>
<proteinExistence type="predicted"/>
<dbReference type="Pfam" id="PF00356">
    <property type="entry name" value="LacI"/>
    <property type="match status" value="1"/>
</dbReference>
<dbReference type="PANTHER" id="PTHR30146:SF24">
    <property type="entry name" value="XYLOSE OPERON REGULATORY PROTEIN"/>
    <property type="match status" value="1"/>
</dbReference>
<dbReference type="Proteomes" id="UP001060112">
    <property type="component" value="Chromosome"/>
</dbReference>
<gene>
    <name evidence="6" type="ORF">NMU03_16175</name>
</gene>
<dbReference type="InterPro" id="IPR046335">
    <property type="entry name" value="LacI/GalR-like_sensor"/>
</dbReference>
<dbReference type="InterPro" id="IPR028082">
    <property type="entry name" value="Peripla_BP_I"/>
</dbReference>
<dbReference type="RefSeq" id="WP_290139945.1">
    <property type="nucleotide sequence ID" value="NZ_CP101620.1"/>
</dbReference>
<dbReference type="InterPro" id="IPR001387">
    <property type="entry name" value="Cro/C1-type_HTH"/>
</dbReference>
<reference evidence="6" key="1">
    <citation type="submission" date="2022-07" db="EMBL/GenBank/DDBJ databases">
        <title>Faecal culturing of patients with breast cancer.</title>
        <authorList>
            <person name="Teng N.M.Y."/>
            <person name="Kiu R."/>
            <person name="Evans R."/>
            <person name="Baker D.J."/>
            <person name="Zenner C."/>
            <person name="Robinson S.D."/>
            <person name="Hall L.J."/>
        </authorList>
    </citation>
    <scope>NUCLEOTIDE SEQUENCE</scope>
    <source>
        <strain evidence="6">LH1062</strain>
    </source>
</reference>
<keyword evidence="1" id="KW-0805">Transcription regulation</keyword>
<evidence type="ECO:0000256" key="1">
    <source>
        <dbReference type="ARBA" id="ARBA00023015"/>
    </source>
</evidence>
<dbReference type="PROSITE" id="PS00356">
    <property type="entry name" value="HTH_LACI_1"/>
    <property type="match status" value="1"/>
</dbReference>
<feature type="domain" description="HTH lacI-type" evidence="4">
    <location>
        <begin position="2"/>
        <end position="59"/>
    </location>
</feature>
<accession>A0ABY5I4W3</accession>
<evidence type="ECO:0000313" key="7">
    <source>
        <dbReference type="Proteomes" id="UP001060112"/>
    </source>
</evidence>
<dbReference type="PROSITE" id="PS50932">
    <property type="entry name" value="HTH_LACI_2"/>
    <property type="match status" value="1"/>
</dbReference>
<dbReference type="PRINTS" id="PR00036">
    <property type="entry name" value="HTHLACI"/>
</dbReference>
<dbReference type="InterPro" id="IPR000843">
    <property type="entry name" value="HTH_LacI"/>
</dbReference>
<keyword evidence="3" id="KW-0804">Transcription</keyword>
<organism evidence="6 7">
    <name type="scientific">Allocoprobacillus halotolerans</name>
    <dbReference type="NCBI Taxonomy" id="2944914"/>
    <lineage>
        <taxon>Bacteria</taxon>
        <taxon>Bacillati</taxon>
        <taxon>Bacillota</taxon>
        <taxon>Erysipelotrichia</taxon>
        <taxon>Erysipelotrichales</taxon>
        <taxon>Erysipelotrichaceae</taxon>
        <taxon>Allocoprobacillus</taxon>
    </lineage>
</organism>
<dbReference type="SUPFAM" id="SSF53822">
    <property type="entry name" value="Periplasmic binding protein-like I"/>
    <property type="match status" value="1"/>
</dbReference>
<evidence type="ECO:0000259" key="5">
    <source>
        <dbReference type="PROSITE" id="PS50943"/>
    </source>
</evidence>
<dbReference type="EMBL" id="CP101620">
    <property type="protein sequence ID" value="UTY39088.1"/>
    <property type="molecule type" value="Genomic_DNA"/>
</dbReference>
<sequence>MATIKDVAKYAGVSISTVSIILNGKAQDRKISLDTQEKVANAIKSLNYQPNLSAKKLRSSSERKTIALFWTTDFREVMLARFLNGLHKQINKLGLNFDIVIYTYQNDELYKETELQGSSSFHGAIIANASTKDLQFLKSFIPLIPIVLYNREADNYSSVIVNDKKIGEIAANLCLQFQQIALVKAPYVFNGMKIRDNAFIAHVSSNIKIYNVNDQNIADGFQIAKDIDFKNIDVLFVPSNNIAYGIMHYCYLNNISIPDDLSLICVGNGLPEYDNYSNPALTVIEVPMENMAALCLEILTQLFYNSNVVKKVIEPNLIIRNSFKMLMED</sequence>
<evidence type="ECO:0000313" key="6">
    <source>
        <dbReference type="EMBL" id="UTY39088.1"/>
    </source>
</evidence>
<evidence type="ECO:0000256" key="3">
    <source>
        <dbReference type="ARBA" id="ARBA00023163"/>
    </source>
</evidence>
<dbReference type="PROSITE" id="PS50943">
    <property type="entry name" value="HTH_CROC1"/>
    <property type="match status" value="1"/>
</dbReference>
<dbReference type="InterPro" id="IPR010982">
    <property type="entry name" value="Lambda_DNA-bd_dom_sf"/>
</dbReference>
<dbReference type="SMART" id="SM00354">
    <property type="entry name" value="HTH_LACI"/>
    <property type="match status" value="1"/>
</dbReference>
<protein>
    <submittedName>
        <fullName evidence="6">LacI family transcriptional regulator</fullName>
    </submittedName>
</protein>
<dbReference type="CDD" id="cd01392">
    <property type="entry name" value="HTH_LacI"/>
    <property type="match status" value="1"/>
</dbReference>